<evidence type="ECO:0000256" key="2">
    <source>
        <dbReference type="ARBA" id="ARBA00022448"/>
    </source>
</evidence>
<dbReference type="Gene3D" id="1.20.1250.20">
    <property type="entry name" value="MFS general substrate transporter like domains"/>
    <property type="match status" value="1"/>
</dbReference>
<protein>
    <submittedName>
        <fullName evidence="9">CYFA0S03e04412g1_1</fullName>
    </submittedName>
</protein>
<evidence type="ECO:0000256" key="5">
    <source>
        <dbReference type="ARBA" id="ARBA00023136"/>
    </source>
</evidence>
<evidence type="ECO:0000256" key="7">
    <source>
        <dbReference type="SAM" id="Phobius"/>
    </source>
</evidence>
<feature type="region of interest" description="Disordered" evidence="6">
    <location>
        <begin position="1"/>
        <end position="49"/>
    </location>
</feature>
<dbReference type="PANTHER" id="PTHR23502:SF31">
    <property type="entry name" value="POLYAMINE TRANSPORTER 1"/>
    <property type="match status" value="1"/>
</dbReference>
<keyword evidence="5 7" id="KW-0472">Membrane</keyword>
<proteinExistence type="predicted"/>
<dbReference type="PANTHER" id="PTHR23502">
    <property type="entry name" value="MAJOR FACILITATOR SUPERFAMILY"/>
    <property type="match status" value="1"/>
</dbReference>
<dbReference type="GO" id="GO:0022857">
    <property type="term" value="F:transmembrane transporter activity"/>
    <property type="evidence" value="ECO:0007669"/>
    <property type="project" value="InterPro"/>
</dbReference>
<evidence type="ECO:0000256" key="4">
    <source>
        <dbReference type="ARBA" id="ARBA00022989"/>
    </source>
</evidence>
<feature type="transmembrane region" description="Helical" evidence="7">
    <location>
        <begin position="166"/>
        <end position="190"/>
    </location>
</feature>
<evidence type="ECO:0000256" key="6">
    <source>
        <dbReference type="SAM" id="MobiDB-lite"/>
    </source>
</evidence>
<feature type="transmembrane region" description="Helical" evidence="7">
    <location>
        <begin position="446"/>
        <end position="463"/>
    </location>
</feature>
<dbReference type="OrthoDB" id="9986881at2759"/>
<feature type="compositionally biased region" description="Low complexity" evidence="6">
    <location>
        <begin position="21"/>
        <end position="32"/>
    </location>
</feature>
<dbReference type="AlphaFoldDB" id="A0A061AXU3"/>
<feature type="transmembrane region" description="Helical" evidence="7">
    <location>
        <begin position="475"/>
        <end position="493"/>
    </location>
</feature>
<dbReference type="GO" id="GO:0005886">
    <property type="term" value="C:plasma membrane"/>
    <property type="evidence" value="ECO:0007669"/>
    <property type="project" value="TreeGrafter"/>
</dbReference>
<feature type="compositionally biased region" description="Basic and acidic residues" evidence="6">
    <location>
        <begin position="1"/>
        <end position="11"/>
    </location>
</feature>
<feature type="transmembrane region" description="Helical" evidence="7">
    <location>
        <begin position="202"/>
        <end position="219"/>
    </location>
</feature>
<accession>A0A061AXU3</accession>
<dbReference type="PhylomeDB" id="A0A061AXU3"/>
<feature type="transmembrane region" description="Helical" evidence="7">
    <location>
        <begin position="367"/>
        <end position="393"/>
    </location>
</feature>
<keyword evidence="4 7" id="KW-1133">Transmembrane helix</keyword>
<dbReference type="EMBL" id="LK052888">
    <property type="protein sequence ID" value="CDR39528.1"/>
    <property type="molecule type" value="Genomic_DNA"/>
</dbReference>
<dbReference type="InterPro" id="IPR036259">
    <property type="entry name" value="MFS_trans_sf"/>
</dbReference>
<name>A0A061AXU3_CYBFA</name>
<evidence type="ECO:0000259" key="8">
    <source>
        <dbReference type="PROSITE" id="PS50850"/>
    </source>
</evidence>
<dbReference type="VEuPathDB" id="FungiDB:BON22_5217"/>
<feature type="transmembrane region" description="Helical" evidence="7">
    <location>
        <begin position="541"/>
        <end position="561"/>
    </location>
</feature>
<feature type="transmembrane region" description="Helical" evidence="7">
    <location>
        <begin position="134"/>
        <end position="154"/>
    </location>
</feature>
<feature type="transmembrane region" description="Helical" evidence="7">
    <location>
        <begin position="261"/>
        <end position="282"/>
    </location>
</feature>
<evidence type="ECO:0000313" key="9">
    <source>
        <dbReference type="EMBL" id="CDR39528.1"/>
    </source>
</evidence>
<dbReference type="PROSITE" id="PS50850">
    <property type="entry name" value="MFS"/>
    <property type="match status" value="1"/>
</dbReference>
<dbReference type="FunFam" id="1.20.1250.20:FF:000011">
    <property type="entry name" value="MFS multidrug transporter, putative"/>
    <property type="match status" value="1"/>
</dbReference>
<dbReference type="InterPro" id="IPR011701">
    <property type="entry name" value="MFS"/>
</dbReference>
<dbReference type="Pfam" id="PF07690">
    <property type="entry name" value="MFS_1"/>
    <property type="match status" value="1"/>
</dbReference>
<keyword evidence="3 7" id="KW-0812">Transmembrane</keyword>
<keyword evidence="2" id="KW-0813">Transport</keyword>
<sequence>MSTENHSKESSLPKNETGADSSSNESVHSHTSMAQSPAAFDAEDIEAHQGDEEFFVDELQRADTRTDMSRQMSRALTGASTPAEVDASYSTPLPPMGLGKELPKEFPDAEPYTVSFNGPDDPIHPHNWSMKRKVMTCLVVGINTAAVAWGSSIFSPGIPYVAAEFGVGHVTATLGISLYVLGFATGPVIWAPMSELYGRRPVLLISCLGFVCFCFGAATAKDLQTVLLCRAFIGIIGAAPLVVVPACFADLFGPETRGKPITLFSMAVFAVPLVAPVAGSFIVNSKLGWRWTQYITGIFGSAGLVLLALFYEETHHPIILVRKAQEIKARTGNWLIHAPHDEFQLTIKDIVEKNFTRPLIMVFTEPILFLISFYNAFVYGIVYLLLSAYPIIFAEKYRMKGGVAFLPYLGLVIGMFIGGAYIFYCETYYLRDMKKNGGKPMPESRLYPLFFGAVTFPVGMMWLTWTGNYPDKVHWMAPTAAGVFIGFGLITIFNSSINYIIDVYLIYAASAIAGNTFLRSAAACAFPLFATQMFHNMGVNWAGLLIACVGFALIPVPFLFFKYGRKIREKSKWAIVLN</sequence>
<dbReference type="SUPFAM" id="SSF103473">
    <property type="entry name" value="MFS general substrate transporter"/>
    <property type="match status" value="1"/>
</dbReference>
<feature type="transmembrane region" description="Helical" evidence="7">
    <location>
        <begin position="405"/>
        <end position="425"/>
    </location>
</feature>
<dbReference type="CDD" id="cd17323">
    <property type="entry name" value="MFS_Tpo1_MDR_like"/>
    <property type="match status" value="1"/>
</dbReference>
<gene>
    <name evidence="9" type="ORF">CYFA0S_03e04412g</name>
</gene>
<dbReference type="InterPro" id="IPR020846">
    <property type="entry name" value="MFS_dom"/>
</dbReference>
<feature type="transmembrane region" description="Helical" evidence="7">
    <location>
        <begin position="225"/>
        <end position="249"/>
    </location>
</feature>
<organism evidence="9">
    <name type="scientific">Cyberlindnera fabianii</name>
    <name type="common">Yeast</name>
    <name type="synonym">Hansenula fabianii</name>
    <dbReference type="NCBI Taxonomy" id="36022"/>
    <lineage>
        <taxon>Eukaryota</taxon>
        <taxon>Fungi</taxon>
        <taxon>Dikarya</taxon>
        <taxon>Ascomycota</taxon>
        <taxon>Saccharomycotina</taxon>
        <taxon>Saccharomycetes</taxon>
        <taxon>Phaffomycetales</taxon>
        <taxon>Phaffomycetaceae</taxon>
        <taxon>Cyberlindnera</taxon>
    </lineage>
</organism>
<comment type="subcellular location">
    <subcellularLocation>
        <location evidence="1">Membrane</location>
        <topology evidence="1">Multi-pass membrane protein</topology>
    </subcellularLocation>
</comment>
<reference evidence="9" key="1">
    <citation type="journal article" date="2014" name="Genome Announc.">
        <title>Genome sequence of the yeast Cyberlindnera fabianii (Hansenula fabianii).</title>
        <authorList>
            <person name="Freel K.C."/>
            <person name="Sarilar V."/>
            <person name="Neuveglise C."/>
            <person name="Devillers H."/>
            <person name="Friedrich A."/>
            <person name="Schacherer J."/>
        </authorList>
    </citation>
    <scope>NUCLEOTIDE SEQUENCE</scope>
    <source>
        <strain evidence="9">YJS4271</strain>
    </source>
</reference>
<evidence type="ECO:0000256" key="3">
    <source>
        <dbReference type="ARBA" id="ARBA00022692"/>
    </source>
</evidence>
<feature type="transmembrane region" description="Helical" evidence="7">
    <location>
        <begin position="505"/>
        <end position="529"/>
    </location>
</feature>
<feature type="transmembrane region" description="Helical" evidence="7">
    <location>
        <begin position="294"/>
        <end position="311"/>
    </location>
</feature>
<feature type="domain" description="Major facilitator superfamily (MFS) profile" evidence="8">
    <location>
        <begin position="136"/>
        <end position="567"/>
    </location>
</feature>
<evidence type="ECO:0000256" key="1">
    <source>
        <dbReference type="ARBA" id="ARBA00004141"/>
    </source>
</evidence>